<dbReference type="EMBL" id="UYYB01007912">
    <property type="protein sequence ID" value="VDM68175.1"/>
    <property type="molecule type" value="Genomic_DNA"/>
</dbReference>
<accession>A0A3P7KA64</accession>
<sequence length="130" mass="14682">MPKVDPWPLLQPPLQEFGLPFGPPIAGDVSPWTSDPWAGELYNHYQTPISYQPPIQPIPRPSYHDLAVSECQHWNPNANCWVLSAVKVYQKENPSLERHPMDAKKVEVPSNGYLSAMSLARIMCTAYLQV</sequence>
<dbReference type="OrthoDB" id="7788762at2759"/>
<evidence type="ECO:0000313" key="1">
    <source>
        <dbReference type="EMBL" id="VDM68175.1"/>
    </source>
</evidence>
<keyword evidence="2" id="KW-1185">Reference proteome</keyword>
<organism evidence="1 2">
    <name type="scientific">Strongylus vulgaris</name>
    <name type="common">Blood worm</name>
    <dbReference type="NCBI Taxonomy" id="40348"/>
    <lineage>
        <taxon>Eukaryota</taxon>
        <taxon>Metazoa</taxon>
        <taxon>Ecdysozoa</taxon>
        <taxon>Nematoda</taxon>
        <taxon>Chromadorea</taxon>
        <taxon>Rhabditida</taxon>
        <taxon>Rhabditina</taxon>
        <taxon>Rhabditomorpha</taxon>
        <taxon>Strongyloidea</taxon>
        <taxon>Strongylidae</taxon>
        <taxon>Strongylus</taxon>
    </lineage>
</organism>
<dbReference type="AlphaFoldDB" id="A0A3P7KA64"/>
<evidence type="ECO:0000313" key="2">
    <source>
        <dbReference type="Proteomes" id="UP000270094"/>
    </source>
</evidence>
<name>A0A3P7KA64_STRVU</name>
<protein>
    <submittedName>
        <fullName evidence="1">Uncharacterized protein</fullName>
    </submittedName>
</protein>
<dbReference type="Proteomes" id="UP000270094">
    <property type="component" value="Unassembled WGS sequence"/>
</dbReference>
<proteinExistence type="predicted"/>
<gene>
    <name evidence="1" type="ORF">SVUK_LOCUS3173</name>
</gene>
<reference evidence="1 2" key="1">
    <citation type="submission" date="2018-11" db="EMBL/GenBank/DDBJ databases">
        <authorList>
            <consortium name="Pathogen Informatics"/>
        </authorList>
    </citation>
    <scope>NUCLEOTIDE SEQUENCE [LARGE SCALE GENOMIC DNA]</scope>
</reference>